<evidence type="ECO:0000256" key="1">
    <source>
        <dbReference type="ARBA" id="ARBA00023015"/>
    </source>
</evidence>
<keyword evidence="1" id="KW-0805">Transcription regulation</keyword>
<dbReference type="Pfam" id="PF12833">
    <property type="entry name" value="HTH_18"/>
    <property type="match status" value="1"/>
</dbReference>
<sequence>MMNELKIGNKELIDYTIESVLKNNCNNVQTNNILKEEKLLSHIVDCDEENFNINYEVFIKLMNCTKDTEYVLILFGIDNYFVKNNAKVFYSEKMYLEELKKYINEFEFEKNKMNLVVCEKRKSSMLILMMFGKDNIDKWQIINNYIKKIKERLSSRGISLSIGISKIHKRFKKISLAYEECKKALDFRFYMGKNSVFIFDENILNEYVKKKNEYNIKINNILKNIEIRNEKNMEKCIIELMDEMEEDKLYPENFRKIIYFIIISINNSYIQNLKTIDIIFGDIEEVYYCVDKIDTYEELRGYAINKIHVILQKYRLRKNTKNKNIIEDSMNYIKNNYMKEITLKIVAEEVYLTPNYFSQIFKSQAGMNFIDFLIECRIGQAKKLLKQPGIKIYEIAELVGYKEIVSFNRAFKKSCRDIT</sequence>
<dbReference type="SUPFAM" id="SSF46689">
    <property type="entry name" value="Homeodomain-like"/>
    <property type="match status" value="2"/>
</dbReference>
<organism evidence="5 6">
    <name type="scientific">Clostridium grantii DSM 8605</name>
    <dbReference type="NCBI Taxonomy" id="1121316"/>
    <lineage>
        <taxon>Bacteria</taxon>
        <taxon>Bacillati</taxon>
        <taxon>Bacillota</taxon>
        <taxon>Clostridia</taxon>
        <taxon>Eubacteriales</taxon>
        <taxon>Clostridiaceae</taxon>
        <taxon>Clostridium</taxon>
    </lineage>
</organism>
<dbReference type="InterPro" id="IPR018060">
    <property type="entry name" value="HTH_AraC"/>
</dbReference>
<dbReference type="PANTHER" id="PTHR43280:SF2">
    <property type="entry name" value="HTH-TYPE TRANSCRIPTIONAL REGULATOR EXSA"/>
    <property type="match status" value="1"/>
</dbReference>
<dbReference type="SMART" id="SM00342">
    <property type="entry name" value="HTH_ARAC"/>
    <property type="match status" value="1"/>
</dbReference>
<dbReference type="GO" id="GO:0003700">
    <property type="term" value="F:DNA-binding transcription factor activity"/>
    <property type="evidence" value="ECO:0007669"/>
    <property type="project" value="InterPro"/>
</dbReference>
<dbReference type="InterPro" id="IPR009057">
    <property type="entry name" value="Homeodomain-like_sf"/>
</dbReference>
<protein>
    <submittedName>
        <fullName evidence="5">Helix-turn-helix domain-containing protein</fullName>
    </submittedName>
</protein>
<keyword evidence="2" id="KW-0238">DNA-binding</keyword>
<keyword evidence="3" id="KW-0804">Transcription</keyword>
<name>A0A1M5UAL6_9CLOT</name>
<accession>A0A1M5UAL6</accession>
<gene>
    <name evidence="5" type="ORF">SAMN02745207_01679</name>
</gene>
<evidence type="ECO:0000313" key="6">
    <source>
        <dbReference type="Proteomes" id="UP000184447"/>
    </source>
</evidence>
<evidence type="ECO:0000256" key="2">
    <source>
        <dbReference type="ARBA" id="ARBA00023125"/>
    </source>
</evidence>
<proteinExistence type="predicted"/>
<evidence type="ECO:0000259" key="4">
    <source>
        <dbReference type="PROSITE" id="PS01124"/>
    </source>
</evidence>
<dbReference type="EMBL" id="FQXM01000007">
    <property type="protein sequence ID" value="SHH60062.1"/>
    <property type="molecule type" value="Genomic_DNA"/>
</dbReference>
<dbReference type="STRING" id="1121316.SAMN02745207_01679"/>
<dbReference type="Proteomes" id="UP000184447">
    <property type="component" value="Unassembled WGS sequence"/>
</dbReference>
<feature type="domain" description="HTH araC/xylS-type" evidence="4">
    <location>
        <begin position="327"/>
        <end position="413"/>
    </location>
</feature>
<dbReference type="PANTHER" id="PTHR43280">
    <property type="entry name" value="ARAC-FAMILY TRANSCRIPTIONAL REGULATOR"/>
    <property type="match status" value="1"/>
</dbReference>
<dbReference type="OrthoDB" id="384217at2"/>
<evidence type="ECO:0000313" key="5">
    <source>
        <dbReference type="EMBL" id="SHH60062.1"/>
    </source>
</evidence>
<dbReference type="GO" id="GO:0043565">
    <property type="term" value="F:sequence-specific DNA binding"/>
    <property type="evidence" value="ECO:0007669"/>
    <property type="project" value="InterPro"/>
</dbReference>
<reference evidence="5 6" key="1">
    <citation type="submission" date="2016-11" db="EMBL/GenBank/DDBJ databases">
        <authorList>
            <person name="Jaros S."/>
            <person name="Januszkiewicz K."/>
            <person name="Wedrychowicz H."/>
        </authorList>
    </citation>
    <scope>NUCLEOTIDE SEQUENCE [LARGE SCALE GENOMIC DNA]</scope>
    <source>
        <strain evidence="5 6">DSM 8605</strain>
    </source>
</reference>
<dbReference type="AlphaFoldDB" id="A0A1M5UAL6"/>
<dbReference type="PROSITE" id="PS01124">
    <property type="entry name" value="HTH_ARAC_FAMILY_2"/>
    <property type="match status" value="1"/>
</dbReference>
<dbReference type="Gene3D" id="1.10.10.60">
    <property type="entry name" value="Homeodomain-like"/>
    <property type="match status" value="2"/>
</dbReference>
<evidence type="ECO:0000256" key="3">
    <source>
        <dbReference type="ARBA" id="ARBA00023163"/>
    </source>
</evidence>
<keyword evidence="6" id="KW-1185">Reference proteome</keyword>
<dbReference type="RefSeq" id="WP_073337981.1">
    <property type="nucleotide sequence ID" value="NZ_FQXM01000007.1"/>
</dbReference>